<dbReference type="RefSeq" id="WP_154554603.1">
    <property type="nucleotide sequence ID" value="NZ_VUNA01000012.1"/>
</dbReference>
<evidence type="ECO:0000313" key="1">
    <source>
        <dbReference type="EMBL" id="MST71041.1"/>
    </source>
</evidence>
<reference evidence="1 2" key="1">
    <citation type="submission" date="2019-08" db="EMBL/GenBank/DDBJ databases">
        <title>In-depth cultivation of the pig gut microbiome towards novel bacterial diversity and tailored functional studies.</title>
        <authorList>
            <person name="Wylensek D."/>
            <person name="Hitch T.C.A."/>
            <person name="Clavel T."/>
        </authorList>
    </citation>
    <scope>NUCLEOTIDE SEQUENCE [LARGE SCALE GENOMIC DNA]</scope>
    <source>
        <strain evidence="1 2">WCA-MUC-591-APC-4B</strain>
    </source>
</reference>
<dbReference type="InterPro" id="IPR050275">
    <property type="entry name" value="PGM_Phosphatase"/>
</dbReference>
<dbReference type="InterPro" id="IPR029033">
    <property type="entry name" value="His_PPase_superfam"/>
</dbReference>
<comment type="caution">
    <text evidence="1">The sequence shown here is derived from an EMBL/GenBank/DDBJ whole genome shotgun (WGS) entry which is preliminary data.</text>
</comment>
<dbReference type="GO" id="GO:0005737">
    <property type="term" value="C:cytoplasm"/>
    <property type="evidence" value="ECO:0007669"/>
    <property type="project" value="TreeGrafter"/>
</dbReference>
<name>A0A6N7XNB2_9FIRM</name>
<dbReference type="InterPro" id="IPR013078">
    <property type="entry name" value="His_Pase_superF_clade-1"/>
</dbReference>
<evidence type="ECO:0000313" key="2">
    <source>
        <dbReference type="Proteomes" id="UP000469424"/>
    </source>
</evidence>
<dbReference type="Gene3D" id="3.40.50.1240">
    <property type="entry name" value="Phosphoglycerate mutase-like"/>
    <property type="match status" value="1"/>
</dbReference>
<sequence length="200" mass="22751">MERKLYLIRHGNTEGTERKLFYGSTDLPITQSGRQEVEAMRRRGLYPEGEAAALYTSGMLRTEQTFEAIYGERPHGRIPDLREIEIGIFEMKTFDEVLATPLGSRWLKGEMPEFDFPGGDSYEVFFRRVNRGLETLLKEDNPRVIAVLHGAVISAIMEILFSGEKKNIFDWTPSPGCGYEIHIKNGMATEHLEIAAEHKA</sequence>
<dbReference type="SMART" id="SM00855">
    <property type="entry name" value="PGAM"/>
    <property type="match status" value="1"/>
</dbReference>
<dbReference type="AlphaFoldDB" id="A0A6N7XNB2"/>
<dbReference type="PANTHER" id="PTHR48100">
    <property type="entry name" value="BROAD-SPECIFICITY PHOSPHATASE YOR283W-RELATED"/>
    <property type="match status" value="1"/>
</dbReference>
<dbReference type="EMBL" id="VUNA01000012">
    <property type="protein sequence ID" value="MST71041.1"/>
    <property type="molecule type" value="Genomic_DNA"/>
</dbReference>
<dbReference type="SUPFAM" id="SSF53254">
    <property type="entry name" value="Phosphoglycerate mutase-like"/>
    <property type="match status" value="1"/>
</dbReference>
<dbReference type="Proteomes" id="UP000469424">
    <property type="component" value="Unassembled WGS sequence"/>
</dbReference>
<organism evidence="1 2">
    <name type="scientific">Mogibacterium kristiansenii</name>
    <dbReference type="NCBI Taxonomy" id="2606708"/>
    <lineage>
        <taxon>Bacteria</taxon>
        <taxon>Bacillati</taxon>
        <taxon>Bacillota</taxon>
        <taxon>Clostridia</taxon>
        <taxon>Peptostreptococcales</taxon>
        <taxon>Anaerovoracaceae</taxon>
        <taxon>Mogibacterium</taxon>
    </lineage>
</organism>
<keyword evidence="2" id="KW-1185">Reference proteome</keyword>
<dbReference type="GO" id="GO:0016791">
    <property type="term" value="F:phosphatase activity"/>
    <property type="evidence" value="ECO:0007669"/>
    <property type="project" value="TreeGrafter"/>
</dbReference>
<dbReference type="PANTHER" id="PTHR48100:SF1">
    <property type="entry name" value="HISTIDINE PHOSPHATASE FAMILY PROTEIN-RELATED"/>
    <property type="match status" value="1"/>
</dbReference>
<accession>A0A6N7XNB2</accession>
<protein>
    <submittedName>
        <fullName evidence="1">Histidine phosphatase family protein</fullName>
    </submittedName>
</protein>
<dbReference type="CDD" id="cd07067">
    <property type="entry name" value="HP_PGM_like"/>
    <property type="match status" value="1"/>
</dbReference>
<gene>
    <name evidence="1" type="ORF">FYJ65_06810</name>
</gene>
<dbReference type="Pfam" id="PF00300">
    <property type="entry name" value="His_Phos_1"/>
    <property type="match status" value="1"/>
</dbReference>
<proteinExistence type="predicted"/>